<dbReference type="HOGENOM" id="CLU_2310188_0_0_1"/>
<dbReference type="EnsemblPlants" id="KEH42470">
    <property type="protein sequence ID" value="KEH42470"/>
    <property type="gene ID" value="MTR_1g069540"/>
</dbReference>
<sequence>MEIRDRTTLSKPSCWGDRINSITVEKNMVVNRGDAHHHPRYLMIPKFHHFHNNLQIFPFDTIKVLETSSFRATSPTVLPLCSPRIKLRILNADKALTVME</sequence>
<keyword evidence="3" id="KW-1185">Reference proteome</keyword>
<reference evidence="1 3" key="2">
    <citation type="journal article" date="2014" name="BMC Genomics">
        <title>An improved genome release (version Mt4.0) for the model legume Medicago truncatula.</title>
        <authorList>
            <person name="Tang H."/>
            <person name="Krishnakumar V."/>
            <person name="Bidwell S."/>
            <person name="Rosen B."/>
            <person name="Chan A."/>
            <person name="Zhou S."/>
            <person name="Gentzbittel L."/>
            <person name="Childs K.L."/>
            <person name="Yandell M."/>
            <person name="Gundlach H."/>
            <person name="Mayer K.F."/>
            <person name="Schwartz D.C."/>
            <person name="Town C.D."/>
        </authorList>
    </citation>
    <scope>GENOME REANNOTATION</scope>
    <source>
        <strain evidence="1">A17</strain>
        <strain evidence="2 3">cv. Jemalong A17</strain>
    </source>
</reference>
<reference evidence="2" key="3">
    <citation type="submission" date="2015-04" db="UniProtKB">
        <authorList>
            <consortium name="EnsemblPlants"/>
        </authorList>
    </citation>
    <scope>IDENTIFICATION</scope>
    <source>
        <strain evidence="2">cv. Jemalong A17</strain>
    </source>
</reference>
<accession>A0A072VWL0</accession>
<proteinExistence type="predicted"/>
<evidence type="ECO:0000313" key="3">
    <source>
        <dbReference type="Proteomes" id="UP000002051"/>
    </source>
</evidence>
<protein>
    <submittedName>
        <fullName evidence="1 2">Uncharacterized protein</fullName>
    </submittedName>
</protein>
<dbReference type="Proteomes" id="UP000002051">
    <property type="component" value="Unassembled WGS sequence"/>
</dbReference>
<gene>
    <name evidence="1" type="ordered locus">MTR_1g069540</name>
</gene>
<reference evidence="1 3" key="1">
    <citation type="journal article" date="2011" name="Nature">
        <title>The Medicago genome provides insight into the evolution of rhizobial symbioses.</title>
        <authorList>
            <person name="Young N.D."/>
            <person name="Debelle F."/>
            <person name="Oldroyd G.E."/>
            <person name="Geurts R."/>
            <person name="Cannon S.B."/>
            <person name="Udvardi M.K."/>
            <person name="Benedito V.A."/>
            <person name="Mayer K.F."/>
            <person name="Gouzy J."/>
            <person name="Schoof H."/>
            <person name="Van de Peer Y."/>
            <person name="Proost S."/>
            <person name="Cook D.R."/>
            <person name="Meyers B.C."/>
            <person name="Spannagl M."/>
            <person name="Cheung F."/>
            <person name="De Mita S."/>
            <person name="Krishnakumar V."/>
            <person name="Gundlach H."/>
            <person name="Zhou S."/>
            <person name="Mudge J."/>
            <person name="Bharti A.K."/>
            <person name="Murray J.D."/>
            <person name="Naoumkina M.A."/>
            <person name="Rosen B."/>
            <person name="Silverstein K.A."/>
            <person name="Tang H."/>
            <person name="Rombauts S."/>
            <person name="Zhao P.X."/>
            <person name="Zhou P."/>
            <person name="Barbe V."/>
            <person name="Bardou P."/>
            <person name="Bechner M."/>
            <person name="Bellec A."/>
            <person name="Berger A."/>
            <person name="Berges H."/>
            <person name="Bidwell S."/>
            <person name="Bisseling T."/>
            <person name="Choisne N."/>
            <person name="Couloux A."/>
            <person name="Denny R."/>
            <person name="Deshpande S."/>
            <person name="Dai X."/>
            <person name="Doyle J.J."/>
            <person name="Dudez A.M."/>
            <person name="Farmer A.D."/>
            <person name="Fouteau S."/>
            <person name="Franken C."/>
            <person name="Gibelin C."/>
            <person name="Gish J."/>
            <person name="Goldstein S."/>
            <person name="Gonzalez A.J."/>
            <person name="Green P.J."/>
            <person name="Hallab A."/>
            <person name="Hartog M."/>
            <person name="Hua A."/>
            <person name="Humphray S.J."/>
            <person name="Jeong D.H."/>
            <person name="Jing Y."/>
            <person name="Jocker A."/>
            <person name="Kenton S.M."/>
            <person name="Kim D.J."/>
            <person name="Klee K."/>
            <person name="Lai H."/>
            <person name="Lang C."/>
            <person name="Lin S."/>
            <person name="Macmil S.L."/>
            <person name="Magdelenat G."/>
            <person name="Matthews L."/>
            <person name="McCorrison J."/>
            <person name="Monaghan E.L."/>
            <person name="Mun J.H."/>
            <person name="Najar F.Z."/>
            <person name="Nicholson C."/>
            <person name="Noirot C."/>
            <person name="O'Bleness M."/>
            <person name="Paule C.R."/>
            <person name="Poulain J."/>
            <person name="Prion F."/>
            <person name="Qin B."/>
            <person name="Qu C."/>
            <person name="Retzel E.F."/>
            <person name="Riddle C."/>
            <person name="Sallet E."/>
            <person name="Samain S."/>
            <person name="Samson N."/>
            <person name="Sanders I."/>
            <person name="Saurat O."/>
            <person name="Scarpelli C."/>
            <person name="Schiex T."/>
            <person name="Segurens B."/>
            <person name="Severin A.J."/>
            <person name="Sherrier D.J."/>
            <person name="Shi R."/>
            <person name="Sims S."/>
            <person name="Singer S.R."/>
            <person name="Sinharoy S."/>
            <person name="Sterck L."/>
            <person name="Viollet A."/>
            <person name="Wang B.B."/>
            <person name="Wang K."/>
            <person name="Wang M."/>
            <person name="Wang X."/>
            <person name="Warfsmann J."/>
            <person name="Weissenbach J."/>
            <person name="White D.D."/>
            <person name="White J.D."/>
            <person name="Wiley G.B."/>
            <person name="Wincker P."/>
            <person name="Xing Y."/>
            <person name="Yang L."/>
            <person name="Yao Z."/>
            <person name="Ying F."/>
            <person name="Zhai J."/>
            <person name="Zhou L."/>
            <person name="Zuber A."/>
            <person name="Denarie J."/>
            <person name="Dixon R.A."/>
            <person name="May G.D."/>
            <person name="Schwartz D.C."/>
            <person name="Rogers J."/>
            <person name="Quetier F."/>
            <person name="Town C.D."/>
            <person name="Roe B.A."/>
        </authorList>
    </citation>
    <scope>NUCLEOTIDE SEQUENCE [LARGE SCALE GENOMIC DNA]</scope>
    <source>
        <strain evidence="1">A17</strain>
        <strain evidence="2 3">cv. Jemalong A17</strain>
    </source>
</reference>
<organism evidence="1 3">
    <name type="scientific">Medicago truncatula</name>
    <name type="common">Barrel medic</name>
    <name type="synonym">Medicago tribuloides</name>
    <dbReference type="NCBI Taxonomy" id="3880"/>
    <lineage>
        <taxon>Eukaryota</taxon>
        <taxon>Viridiplantae</taxon>
        <taxon>Streptophyta</taxon>
        <taxon>Embryophyta</taxon>
        <taxon>Tracheophyta</taxon>
        <taxon>Spermatophyta</taxon>
        <taxon>Magnoliopsida</taxon>
        <taxon>eudicotyledons</taxon>
        <taxon>Gunneridae</taxon>
        <taxon>Pentapetalae</taxon>
        <taxon>rosids</taxon>
        <taxon>fabids</taxon>
        <taxon>Fabales</taxon>
        <taxon>Fabaceae</taxon>
        <taxon>Papilionoideae</taxon>
        <taxon>50 kb inversion clade</taxon>
        <taxon>NPAAA clade</taxon>
        <taxon>Hologalegina</taxon>
        <taxon>IRL clade</taxon>
        <taxon>Trifolieae</taxon>
        <taxon>Medicago</taxon>
    </lineage>
</organism>
<evidence type="ECO:0000313" key="1">
    <source>
        <dbReference type="EMBL" id="KEH42470.1"/>
    </source>
</evidence>
<dbReference type="AlphaFoldDB" id="A0A072VWL0"/>
<name>A0A072VWL0_MEDTR</name>
<dbReference type="EMBL" id="CM001217">
    <property type="protein sequence ID" value="KEH42470.1"/>
    <property type="molecule type" value="Genomic_DNA"/>
</dbReference>
<evidence type="ECO:0000313" key="2">
    <source>
        <dbReference type="EnsemblPlants" id="KEH42470"/>
    </source>
</evidence>